<dbReference type="GO" id="GO:0016747">
    <property type="term" value="F:acyltransferase activity, transferring groups other than amino-acyl groups"/>
    <property type="evidence" value="ECO:0007669"/>
    <property type="project" value="TreeGrafter"/>
</dbReference>
<gene>
    <name evidence="3" type="ORF">FMAN_11094</name>
</gene>
<proteinExistence type="predicted"/>
<dbReference type="EMBL" id="FCQH01000008">
    <property type="protein sequence ID" value="CVK96765.1"/>
    <property type="molecule type" value="Genomic_DNA"/>
</dbReference>
<accession>A0A1L7TM74</accession>
<evidence type="ECO:0000256" key="1">
    <source>
        <dbReference type="ARBA" id="ARBA00022679"/>
    </source>
</evidence>
<sequence length="489" mass="53509">MGATISSLMGAPKRPQFPTVPTDEVLPMHPFDDTPFMRKCPMLWTIRFDEILDADILNEALSKLFEMDGWRRLGGRIRLNDQGKAEVHIPKEYSAQRPAVHFTKATYDMPFADHPEASKLPTRSDGIAFFPNPADFQSVGIGPGAPTSFEDFCSTDAPQFSLHVATFQDGTLVSLTFMHMTTDLGGLSSVLEAWCSILAGKPEQIAKFSGYKDDVMAGLYRAETTEKSKTDGSLLSGWRLAVWALRAAYDGWMYPLESRMLRVPGKAINAIVAEARSEISLEKTTDGSKPFVSENDVILALFNRSVAQSMGRGRAIVTLIAVNPRDRLKNIFLPDSVYVQNAPCGAFFYCPVRDAQDLPLGKVAMLSRQAVVEYLTEGQIKAAAKAAYVSMIEGGNPPIVGDTTSTMIMSSNWAKSGFLDKTDFGPAVVGGRGAPARPNYYHMGKLTPIIFPVSVGINMGRDGDGNLWLGGDLSAASWATLMQYLKRYE</sequence>
<dbReference type="PANTHER" id="PTHR31642">
    <property type="entry name" value="TRICHOTHECENE 3-O-ACETYLTRANSFERASE"/>
    <property type="match status" value="1"/>
</dbReference>
<dbReference type="PANTHER" id="PTHR31642:SF310">
    <property type="entry name" value="FATTY ALCOHOL:CAFFEOYL-COA ACYLTRANSFERASE"/>
    <property type="match status" value="1"/>
</dbReference>
<keyword evidence="1" id="KW-0808">Transferase</keyword>
<comment type="caution">
    <text evidence="3">The sequence shown here is derived from an EMBL/GenBank/DDBJ whole genome shotgun (WGS) entry which is preliminary data.</text>
</comment>
<feature type="region of interest" description="Disordered" evidence="2">
    <location>
        <begin position="1"/>
        <end position="21"/>
    </location>
</feature>
<evidence type="ECO:0000313" key="4">
    <source>
        <dbReference type="Proteomes" id="UP000184255"/>
    </source>
</evidence>
<evidence type="ECO:0000313" key="3">
    <source>
        <dbReference type="EMBL" id="CVK96765.1"/>
    </source>
</evidence>
<protein>
    <submittedName>
        <fullName evidence="3">Uncharacterized protein</fullName>
    </submittedName>
</protein>
<evidence type="ECO:0000256" key="2">
    <source>
        <dbReference type="SAM" id="MobiDB-lite"/>
    </source>
</evidence>
<dbReference type="Proteomes" id="UP000184255">
    <property type="component" value="Unassembled WGS sequence"/>
</dbReference>
<dbReference type="Gene3D" id="3.30.559.10">
    <property type="entry name" value="Chloramphenicol acetyltransferase-like domain"/>
    <property type="match status" value="2"/>
</dbReference>
<reference evidence="4" key="1">
    <citation type="journal article" date="2016" name="Genome Biol. Evol.">
        <title>Comparative 'omics' of the Fusarium fujikuroi species complex highlights differences in genetic potential and metabolite synthesis.</title>
        <authorList>
            <person name="Niehaus E.-M."/>
            <person name="Muensterkoetter M."/>
            <person name="Proctor R.H."/>
            <person name="Brown D.W."/>
            <person name="Sharon A."/>
            <person name="Idan Y."/>
            <person name="Oren-Young L."/>
            <person name="Sieber C.M."/>
            <person name="Novak O."/>
            <person name="Pencik A."/>
            <person name="Tarkowska D."/>
            <person name="Hromadova K."/>
            <person name="Freeman S."/>
            <person name="Maymon M."/>
            <person name="Elazar M."/>
            <person name="Youssef S.A."/>
            <person name="El-Shabrawy E.S.M."/>
            <person name="Shalaby A.B.A."/>
            <person name="Houterman P."/>
            <person name="Brock N.L."/>
            <person name="Burkhardt I."/>
            <person name="Tsavkelova E.A."/>
            <person name="Dickschat J.S."/>
            <person name="Galuszka P."/>
            <person name="Gueldener U."/>
            <person name="Tudzynski B."/>
        </authorList>
    </citation>
    <scope>NUCLEOTIDE SEQUENCE [LARGE SCALE GENOMIC DNA]</scope>
    <source>
        <strain evidence="4">MRC7560</strain>
    </source>
</reference>
<dbReference type="AlphaFoldDB" id="A0A1L7TM74"/>
<keyword evidence="4" id="KW-1185">Reference proteome</keyword>
<dbReference type="VEuPathDB" id="FungiDB:FMAN_11094"/>
<dbReference type="RefSeq" id="XP_041684183.1">
    <property type="nucleotide sequence ID" value="XM_041833862.1"/>
</dbReference>
<organism evidence="3 4">
    <name type="scientific">Fusarium mangiferae</name>
    <name type="common">Mango malformation disease fungus</name>
    <dbReference type="NCBI Taxonomy" id="192010"/>
    <lineage>
        <taxon>Eukaryota</taxon>
        <taxon>Fungi</taxon>
        <taxon>Dikarya</taxon>
        <taxon>Ascomycota</taxon>
        <taxon>Pezizomycotina</taxon>
        <taxon>Sordariomycetes</taxon>
        <taxon>Hypocreomycetidae</taxon>
        <taxon>Hypocreales</taxon>
        <taxon>Nectriaceae</taxon>
        <taxon>Fusarium</taxon>
        <taxon>Fusarium fujikuroi species complex</taxon>
    </lineage>
</organism>
<name>A0A1L7TM74_FUSMA</name>
<dbReference type="InterPro" id="IPR023213">
    <property type="entry name" value="CAT-like_dom_sf"/>
</dbReference>
<dbReference type="GeneID" id="65090346"/>
<dbReference type="InterPro" id="IPR050317">
    <property type="entry name" value="Plant_Fungal_Acyltransferase"/>
</dbReference>